<feature type="region of interest" description="Disordered" evidence="1">
    <location>
        <begin position="183"/>
        <end position="220"/>
    </location>
</feature>
<dbReference type="Proteomes" id="UP000838763">
    <property type="component" value="Unassembled WGS sequence"/>
</dbReference>
<feature type="region of interest" description="Disordered" evidence="1">
    <location>
        <begin position="22"/>
        <end position="62"/>
    </location>
</feature>
<reference evidence="2" key="1">
    <citation type="submission" date="2022-11" db="EMBL/GenBank/DDBJ databases">
        <authorList>
            <person name="Scott C."/>
            <person name="Bruce N."/>
        </authorList>
    </citation>
    <scope>NUCLEOTIDE SEQUENCE</scope>
</reference>
<accession>A0A9P1GYJ7</accession>
<protein>
    <submittedName>
        <fullName evidence="2">Uncharacterized protein</fullName>
    </submittedName>
</protein>
<keyword evidence="3" id="KW-1185">Reference proteome</keyword>
<sequence length="283" mass="30960">MAVLIDLQAPPSHETYRVKAVPNGYSADMQRKPVQHGEPRVPQEPPIEPETKAQVNDSGLSNNSSTTHLLGTALSIYPIAVGVASHIDLVTLDSLSRTCRAAHDGLIQYRKALMASTLRCHQDELPVDPDDTFRVGAAQKWFVAVWQWRSRYIEVGVTDGDGGVTCGREADCLGAIDTEVEMDSAGEIPPPPTSTPSPPPSDRESLGAEPRSGYNVHPFEGAGGCVTNKATVKVRVGESVPEWHDERSASQILRRETEGKARRWCGWCWRVLPGEADLRRGKY</sequence>
<dbReference type="EMBL" id="CALLCH030000004">
    <property type="protein sequence ID" value="CAI4212236.1"/>
    <property type="molecule type" value="Genomic_DNA"/>
</dbReference>
<evidence type="ECO:0000256" key="1">
    <source>
        <dbReference type="SAM" id="MobiDB-lite"/>
    </source>
</evidence>
<feature type="compositionally biased region" description="Polar residues" evidence="1">
    <location>
        <begin position="53"/>
        <end position="62"/>
    </location>
</feature>
<dbReference type="OrthoDB" id="5288318at2759"/>
<feature type="compositionally biased region" description="Basic and acidic residues" evidence="1">
    <location>
        <begin position="29"/>
        <end position="41"/>
    </location>
</feature>
<organism evidence="2 3">
    <name type="scientific">Parascedosporium putredinis</name>
    <dbReference type="NCBI Taxonomy" id="1442378"/>
    <lineage>
        <taxon>Eukaryota</taxon>
        <taxon>Fungi</taxon>
        <taxon>Dikarya</taxon>
        <taxon>Ascomycota</taxon>
        <taxon>Pezizomycotina</taxon>
        <taxon>Sordariomycetes</taxon>
        <taxon>Hypocreomycetidae</taxon>
        <taxon>Microascales</taxon>
        <taxon>Microascaceae</taxon>
        <taxon>Parascedosporium</taxon>
    </lineage>
</organism>
<evidence type="ECO:0000313" key="3">
    <source>
        <dbReference type="Proteomes" id="UP000838763"/>
    </source>
</evidence>
<comment type="caution">
    <text evidence="2">The sequence shown here is derived from an EMBL/GenBank/DDBJ whole genome shotgun (WGS) entry which is preliminary data.</text>
</comment>
<dbReference type="AlphaFoldDB" id="A0A9P1GYJ7"/>
<gene>
    <name evidence="2" type="ORF">PPNO1_LOCUS2002</name>
</gene>
<evidence type="ECO:0000313" key="2">
    <source>
        <dbReference type="EMBL" id="CAI4212236.1"/>
    </source>
</evidence>
<name>A0A9P1GYJ7_9PEZI</name>
<proteinExistence type="predicted"/>
<feature type="compositionally biased region" description="Pro residues" evidence="1">
    <location>
        <begin position="188"/>
        <end position="200"/>
    </location>
</feature>